<dbReference type="PANTHER" id="PTHR45947">
    <property type="entry name" value="SULFOQUINOVOSYL TRANSFERASE SQD2"/>
    <property type="match status" value="1"/>
</dbReference>
<dbReference type="Gene3D" id="3.40.50.2000">
    <property type="entry name" value="Glycogen Phosphorylase B"/>
    <property type="match status" value="2"/>
</dbReference>
<dbReference type="Pfam" id="PF13439">
    <property type="entry name" value="Glyco_transf_4"/>
    <property type="match status" value="1"/>
</dbReference>
<reference evidence="3 4" key="1">
    <citation type="submission" date="2023-03" db="EMBL/GenBank/DDBJ databases">
        <authorList>
            <person name="Pearce D."/>
        </authorList>
    </citation>
    <scope>NUCLEOTIDE SEQUENCE [LARGE SCALE GENOMIC DNA]</scope>
    <source>
        <strain evidence="3">Msz</strain>
    </source>
</reference>
<evidence type="ECO:0000259" key="1">
    <source>
        <dbReference type="Pfam" id="PF00534"/>
    </source>
</evidence>
<feature type="domain" description="Glycosyl transferase family 1" evidence="1">
    <location>
        <begin position="242"/>
        <end position="386"/>
    </location>
</feature>
<dbReference type="Pfam" id="PF00534">
    <property type="entry name" value="Glycos_transf_1"/>
    <property type="match status" value="1"/>
</dbReference>
<dbReference type="InterPro" id="IPR001296">
    <property type="entry name" value="Glyco_trans_1"/>
</dbReference>
<dbReference type="CDD" id="cd03804">
    <property type="entry name" value="GT4_WbaZ-like"/>
    <property type="match status" value="1"/>
</dbReference>
<accession>A0ABM9I6V7</accession>
<evidence type="ECO:0008006" key="5">
    <source>
        <dbReference type="Google" id="ProtNLM"/>
    </source>
</evidence>
<evidence type="ECO:0000313" key="4">
    <source>
        <dbReference type="Proteomes" id="UP001162030"/>
    </source>
</evidence>
<evidence type="ECO:0000313" key="3">
    <source>
        <dbReference type="EMBL" id="CAI8927118.1"/>
    </source>
</evidence>
<dbReference type="PANTHER" id="PTHR45947:SF3">
    <property type="entry name" value="SULFOQUINOVOSYL TRANSFERASE SQD2"/>
    <property type="match status" value="1"/>
</dbReference>
<dbReference type="InterPro" id="IPR050194">
    <property type="entry name" value="Glycosyltransferase_grp1"/>
</dbReference>
<gene>
    <name evidence="3" type="ORF">MSZNOR_3961</name>
</gene>
<organism evidence="3 4">
    <name type="scientific">Methylocaldum szegediense</name>
    <dbReference type="NCBI Taxonomy" id="73780"/>
    <lineage>
        <taxon>Bacteria</taxon>
        <taxon>Pseudomonadati</taxon>
        <taxon>Pseudomonadota</taxon>
        <taxon>Gammaproteobacteria</taxon>
        <taxon>Methylococcales</taxon>
        <taxon>Methylococcaceae</taxon>
        <taxon>Methylocaldum</taxon>
    </lineage>
</organism>
<keyword evidence="4" id="KW-1185">Reference proteome</keyword>
<protein>
    <recommendedName>
        <fullName evidence="5">Glycosyl transferase group 1</fullName>
    </recommendedName>
</protein>
<name>A0ABM9I6V7_9GAMM</name>
<dbReference type="Proteomes" id="UP001162030">
    <property type="component" value="Chromosome"/>
</dbReference>
<proteinExistence type="predicted"/>
<dbReference type="InterPro" id="IPR028098">
    <property type="entry name" value="Glyco_trans_4-like_N"/>
</dbReference>
<dbReference type="EMBL" id="OX458333">
    <property type="protein sequence ID" value="CAI8927118.1"/>
    <property type="molecule type" value="Genomic_DNA"/>
</dbReference>
<feature type="domain" description="Glycosyltransferase subfamily 4-like N-terminal" evidence="2">
    <location>
        <begin position="100"/>
        <end position="238"/>
    </location>
</feature>
<dbReference type="SUPFAM" id="SSF53756">
    <property type="entry name" value="UDP-Glycosyltransferase/glycogen phosphorylase"/>
    <property type="match status" value="1"/>
</dbReference>
<evidence type="ECO:0000259" key="2">
    <source>
        <dbReference type="Pfam" id="PF13439"/>
    </source>
</evidence>
<sequence length="435" mass="48769">MQVLSGPLRHAQRQAYGSVNLTESYAGATTEDTRLGNAVASQPHEHLKVAVVHEWLVTWAGSEKVLEQILKVFPQADLFALIDFLRDDERALLGGRRAKTSFIQHLPRARTAYRNYLPLMPLAIEQFDLSDYDLVISSSHAVAKGIITGPDQTHISYVYTPIRYAWDLQHQYLREAKMETGLKSWAARACLHYLRMWDVRTAHGVDNFLACSAFVARRIRKVYGRDATVVYPPVDTARFTLRTDKEDFYLAASRMVPYKRMPMIAEAFAAMPDKRLVIIGDGPELERVKFLSRRAPNILVMGYQPPEVLADHMGRARAFIFAAQEDFGIAPVEAQACGTPVIAYGAGGVLETVVSDPDPQRRTGLFFHQQTAAALCDAVREFEALGEFKPEVCRLNAERFSHECFQQRLRQAIGVALTSAPGHVAENPSLQRAVR</sequence>
<dbReference type="RefSeq" id="WP_084161698.1">
    <property type="nucleotide sequence ID" value="NZ_OX458333.1"/>
</dbReference>